<dbReference type="InterPro" id="IPR017072">
    <property type="entry name" value="TF_Spt6"/>
</dbReference>
<feature type="region of interest" description="Disordered" evidence="1">
    <location>
        <begin position="64"/>
        <end position="97"/>
    </location>
</feature>
<feature type="compositionally biased region" description="Polar residues" evidence="1">
    <location>
        <begin position="11"/>
        <end position="20"/>
    </location>
</feature>
<accession>A0A0C2ZSC7</accession>
<evidence type="ECO:0000313" key="2">
    <source>
        <dbReference type="EMBL" id="KIM64443.1"/>
    </source>
</evidence>
<proteinExistence type="predicted"/>
<dbReference type="GO" id="GO:0042393">
    <property type="term" value="F:histone binding"/>
    <property type="evidence" value="ECO:0007669"/>
    <property type="project" value="TreeGrafter"/>
</dbReference>
<name>A0A0C2ZSC7_9AGAM</name>
<dbReference type="AlphaFoldDB" id="A0A0C2ZSC7"/>
<dbReference type="HOGENOM" id="CLU_1300329_0_0_1"/>
<feature type="compositionally biased region" description="Acidic residues" evidence="1">
    <location>
        <begin position="64"/>
        <end position="76"/>
    </location>
</feature>
<dbReference type="EMBL" id="KN822028">
    <property type="protein sequence ID" value="KIM64443.1"/>
    <property type="molecule type" value="Genomic_DNA"/>
</dbReference>
<dbReference type="Proteomes" id="UP000053989">
    <property type="component" value="Unassembled WGS sequence"/>
</dbReference>
<reference evidence="3" key="2">
    <citation type="submission" date="2015-01" db="EMBL/GenBank/DDBJ databases">
        <title>Evolutionary Origins and Diversification of the Mycorrhizal Mutualists.</title>
        <authorList>
            <consortium name="DOE Joint Genome Institute"/>
            <consortium name="Mycorrhizal Genomics Consortium"/>
            <person name="Kohler A."/>
            <person name="Kuo A."/>
            <person name="Nagy L.G."/>
            <person name="Floudas D."/>
            <person name="Copeland A."/>
            <person name="Barry K.W."/>
            <person name="Cichocki N."/>
            <person name="Veneault-Fourrey C."/>
            <person name="LaButti K."/>
            <person name="Lindquist E.A."/>
            <person name="Lipzen A."/>
            <person name="Lundell T."/>
            <person name="Morin E."/>
            <person name="Murat C."/>
            <person name="Riley R."/>
            <person name="Ohm R."/>
            <person name="Sun H."/>
            <person name="Tunlid A."/>
            <person name="Henrissat B."/>
            <person name="Grigoriev I.V."/>
            <person name="Hibbett D.S."/>
            <person name="Martin F."/>
        </authorList>
    </citation>
    <scope>NUCLEOTIDE SEQUENCE [LARGE SCALE GENOMIC DNA]</scope>
    <source>
        <strain evidence="3">Foug A</strain>
    </source>
</reference>
<dbReference type="PANTHER" id="PTHR10145">
    <property type="entry name" value="TRANSCRIPTION ELONGATION FACTOR SPT6"/>
    <property type="match status" value="1"/>
</dbReference>
<dbReference type="Gene3D" id="1.10.150.850">
    <property type="entry name" value="Spt6, helix-hairpin-helix domain"/>
    <property type="match status" value="1"/>
</dbReference>
<dbReference type="OrthoDB" id="5598824at2759"/>
<evidence type="ECO:0000313" key="3">
    <source>
        <dbReference type="Proteomes" id="UP000053989"/>
    </source>
</evidence>
<reference evidence="2 3" key="1">
    <citation type="submission" date="2014-04" db="EMBL/GenBank/DDBJ databases">
        <authorList>
            <consortium name="DOE Joint Genome Institute"/>
            <person name="Kuo A."/>
            <person name="Kohler A."/>
            <person name="Nagy L.G."/>
            <person name="Floudas D."/>
            <person name="Copeland A."/>
            <person name="Barry K.W."/>
            <person name="Cichocki N."/>
            <person name="Veneault-Fourrey C."/>
            <person name="LaButti K."/>
            <person name="Lindquist E.A."/>
            <person name="Lipzen A."/>
            <person name="Lundell T."/>
            <person name="Morin E."/>
            <person name="Murat C."/>
            <person name="Sun H."/>
            <person name="Tunlid A."/>
            <person name="Henrissat B."/>
            <person name="Grigoriev I.V."/>
            <person name="Hibbett D.S."/>
            <person name="Martin F."/>
            <person name="Nordberg H.P."/>
            <person name="Cantor M.N."/>
            <person name="Hua S.X."/>
        </authorList>
    </citation>
    <scope>NUCLEOTIDE SEQUENCE [LARGE SCALE GENOMIC DNA]</scope>
    <source>
        <strain evidence="2 3">Foug A</strain>
    </source>
</reference>
<dbReference type="PANTHER" id="PTHR10145:SF6">
    <property type="entry name" value="TRANSCRIPTION ELONGATION FACTOR SPT6"/>
    <property type="match status" value="1"/>
</dbReference>
<dbReference type="InParanoid" id="A0A0C2ZSC7"/>
<dbReference type="GO" id="GO:0008023">
    <property type="term" value="C:transcription elongation factor complex"/>
    <property type="evidence" value="ECO:0007669"/>
    <property type="project" value="TreeGrafter"/>
</dbReference>
<dbReference type="GO" id="GO:0034728">
    <property type="term" value="P:nucleosome organization"/>
    <property type="evidence" value="ECO:0007669"/>
    <property type="project" value="TreeGrafter"/>
</dbReference>
<organism evidence="2 3">
    <name type="scientific">Scleroderma citrinum Foug A</name>
    <dbReference type="NCBI Taxonomy" id="1036808"/>
    <lineage>
        <taxon>Eukaryota</taxon>
        <taxon>Fungi</taxon>
        <taxon>Dikarya</taxon>
        <taxon>Basidiomycota</taxon>
        <taxon>Agaricomycotina</taxon>
        <taxon>Agaricomycetes</taxon>
        <taxon>Agaricomycetidae</taxon>
        <taxon>Boletales</taxon>
        <taxon>Sclerodermatineae</taxon>
        <taxon>Sclerodermataceae</taxon>
        <taxon>Scleroderma</taxon>
    </lineage>
</organism>
<feature type="region of interest" description="Disordered" evidence="1">
    <location>
        <begin position="1"/>
        <end position="31"/>
    </location>
</feature>
<feature type="compositionally biased region" description="Basic residues" evidence="1">
    <location>
        <begin position="82"/>
        <end position="95"/>
    </location>
</feature>
<protein>
    <submittedName>
        <fullName evidence="2">Uncharacterized protein</fullName>
    </submittedName>
</protein>
<gene>
    <name evidence="2" type="ORF">SCLCIDRAFT_23460</name>
</gene>
<dbReference type="GO" id="GO:0140673">
    <property type="term" value="P:transcription elongation-coupled chromatin remodeling"/>
    <property type="evidence" value="ECO:0007669"/>
    <property type="project" value="InterPro"/>
</dbReference>
<evidence type="ECO:0000256" key="1">
    <source>
        <dbReference type="SAM" id="MobiDB-lite"/>
    </source>
</evidence>
<dbReference type="STRING" id="1036808.A0A0C2ZSC7"/>
<keyword evidence="3" id="KW-1185">Reference proteome</keyword>
<dbReference type="GO" id="GO:0031491">
    <property type="term" value="F:nucleosome binding"/>
    <property type="evidence" value="ECO:0007669"/>
    <property type="project" value="TreeGrafter"/>
</dbReference>
<sequence>MVGGGGGHYHASTTTATVIESSKDDLDDDEDLPEVQHIQHIWDNERTGHVQEDEEDMDDFIDYEDEEEAGGMDEQEHEQRRCERKKKERQRRRAMANHPELSGVDANAWDEIHDVFGDGHEYDWALGGDNEMEPYKDTQKPEMKYQDVFEPSEILARMLTEDDDLICAQDIPECMQLVTSSLSQSATLSLHQNLSETDIDGVAAWVTSRLSA</sequence>